<dbReference type="SMART" id="SM00235">
    <property type="entry name" value="ZnMc"/>
    <property type="match status" value="1"/>
</dbReference>
<feature type="region of interest" description="Disordered" evidence="16">
    <location>
        <begin position="489"/>
        <end position="523"/>
    </location>
</feature>
<evidence type="ECO:0000256" key="12">
    <source>
        <dbReference type="PIRNR" id="PIRNR036365"/>
    </source>
</evidence>
<feature type="binding site" evidence="14">
    <location>
        <position position="223"/>
    </location>
    <ligand>
        <name>Zn(2+)</name>
        <dbReference type="ChEBI" id="CHEBI:29105"/>
        <note>catalytic</note>
    </ligand>
</feature>
<feature type="signal peptide" evidence="12 15">
    <location>
        <begin position="1"/>
        <end position="19"/>
    </location>
</feature>
<evidence type="ECO:0000256" key="2">
    <source>
        <dbReference type="ARBA" id="ARBA00022525"/>
    </source>
</evidence>
<keyword evidence="4 14" id="KW-0645">Protease</keyword>
<protein>
    <recommendedName>
        <fullName evidence="12">Zinc metalloproteinase</fullName>
    </recommendedName>
</protein>
<dbReference type="PROSITE" id="PS51864">
    <property type="entry name" value="ASTACIN"/>
    <property type="match status" value="1"/>
</dbReference>
<comment type="cofactor">
    <cofactor evidence="14 15">
        <name>Zn(2+)</name>
        <dbReference type="ChEBI" id="CHEBI:29105"/>
    </cofactor>
    <text evidence="14 15">Binds 1 zinc ion per subunit.</text>
</comment>
<proteinExistence type="predicted"/>
<keyword evidence="20" id="KW-1185">Reference proteome</keyword>
<keyword evidence="7 14" id="KW-0378">Hydrolase</keyword>
<comment type="caution">
    <text evidence="19">The sequence shown here is derived from an EMBL/GenBank/DDBJ whole genome shotgun (WGS) entry which is preliminary data.</text>
</comment>
<dbReference type="PRINTS" id="PR00480">
    <property type="entry name" value="ASTACIN"/>
</dbReference>
<keyword evidence="11" id="KW-0325">Glycoprotein</keyword>
<feature type="active site" evidence="14">
    <location>
        <position position="220"/>
    </location>
</feature>
<evidence type="ECO:0000256" key="15">
    <source>
        <dbReference type="RuleBase" id="RU361183"/>
    </source>
</evidence>
<keyword evidence="5 14" id="KW-0479">Metal-binding</keyword>
<keyword evidence="2 12" id="KW-0964">Secreted</keyword>
<feature type="compositionally biased region" description="Low complexity" evidence="16">
    <location>
        <begin position="494"/>
        <end position="505"/>
    </location>
</feature>
<dbReference type="PANTHER" id="PTHR10127">
    <property type="entry name" value="DISCOIDIN, CUB, EGF, LAMININ , AND ZINC METALLOPROTEASE DOMAIN CONTAINING"/>
    <property type="match status" value="1"/>
</dbReference>
<dbReference type="InterPro" id="IPR035914">
    <property type="entry name" value="Sperma_CUB_dom_sf"/>
</dbReference>
<evidence type="ECO:0000256" key="9">
    <source>
        <dbReference type="ARBA" id="ARBA00023049"/>
    </source>
</evidence>
<comment type="subcellular location">
    <subcellularLocation>
        <location evidence="1 12">Secreted</location>
    </subcellularLocation>
</comment>
<dbReference type="InterPro" id="IPR006026">
    <property type="entry name" value="Peptidase_Metallo"/>
</dbReference>
<evidence type="ECO:0000256" key="10">
    <source>
        <dbReference type="ARBA" id="ARBA00023157"/>
    </source>
</evidence>
<dbReference type="InterPro" id="IPR000859">
    <property type="entry name" value="CUB_dom"/>
</dbReference>
<evidence type="ECO:0000256" key="16">
    <source>
        <dbReference type="SAM" id="MobiDB-lite"/>
    </source>
</evidence>
<evidence type="ECO:0000256" key="8">
    <source>
        <dbReference type="ARBA" id="ARBA00022833"/>
    </source>
</evidence>
<evidence type="ECO:0000256" key="13">
    <source>
        <dbReference type="PROSITE-ProRule" id="PRU00059"/>
    </source>
</evidence>
<feature type="binding site" evidence="14">
    <location>
        <position position="229"/>
    </location>
    <ligand>
        <name>Zn(2+)</name>
        <dbReference type="ChEBI" id="CHEBI:29105"/>
        <note>catalytic</note>
    </ligand>
</feature>
<name>A0ABR1C526_NECAM</name>
<evidence type="ECO:0000256" key="7">
    <source>
        <dbReference type="ARBA" id="ARBA00022801"/>
    </source>
</evidence>
<gene>
    <name evidence="19" type="primary">Necator_chrII.g5193</name>
    <name evidence="19" type="ORF">RB195_017401</name>
</gene>
<evidence type="ECO:0000256" key="6">
    <source>
        <dbReference type="ARBA" id="ARBA00022729"/>
    </source>
</evidence>
<keyword evidence="3" id="KW-0245">EGF-like domain</keyword>
<dbReference type="InterPro" id="IPR034035">
    <property type="entry name" value="Astacin-like_dom"/>
</dbReference>
<feature type="binding site" evidence="14">
    <location>
        <position position="219"/>
    </location>
    <ligand>
        <name>Zn(2+)</name>
        <dbReference type="ChEBI" id="CHEBI:29105"/>
        <note>catalytic</note>
    </ligand>
</feature>
<evidence type="ECO:0000256" key="4">
    <source>
        <dbReference type="ARBA" id="ARBA00022670"/>
    </source>
</evidence>
<organism evidence="19 20">
    <name type="scientific">Necator americanus</name>
    <name type="common">Human hookworm</name>
    <dbReference type="NCBI Taxonomy" id="51031"/>
    <lineage>
        <taxon>Eukaryota</taxon>
        <taxon>Metazoa</taxon>
        <taxon>Ecdysozoa</taxon>
        <taxon>Nematoda</taxon>
        <taxon>Chromadorea</taxon>
        <taxon>Rhabditida</taxon>
        <taxon>Rhabditina</taxon>
        <taxon>Rhabditomorpha</taxon>
        <taxon>Strongyloidea</taxon>
        <taxon>Ancylostomatidae</taxon>
        <taxon>Bunostominae</taxon>
        <taxon>Necator</taxon>
    </lineage>
</organism>
<dbReference type="PANTHER" id="PTHR10127:SF780">
    <property type="entry name" value="METALLOENDOPEPTIDASE"/>
    <property type="match status" value="1"/>
</dbReference>
<keyword evidence="8 14" id="KW-0862">Zinc</keyword>
<dbReference type="Pfam" id="PF01400">
    <property type="entry name" value="Astacin"/>
    <property type="match status" value="1"/>
</dbReference>
<evidence type="ECO:0000256" key="11">
    <source>
        <dbReference type="ARBA" id="ARBA00023180"/>
    </source>
</evidence>
<evidence type="ECO:0000256" key="5">
    <source>
        <dbReference type="ARBA" id="ARBA00022723"/>
    </source>
</evidence>
<feature type="chain" id="PRO_5044952064" description="Zinc metalloproteinase" evidence="12 15">
    <location>
        <begin position="20"/>
        <end position="565"/>
    </location>
</feature>
<dbReference type="SUPFAM" id="SSF49854">
    <property type="entry name" value="Spermadhesin, CUB domain"/>
    <property type="match status" value="1"/>
</dbReference>
<keyword evidence="6 12" id="KW-0732">Signal</keyword>
<evidence type="ECO:0000259" key="18">
    <source>
        <dbReference type="PROSITE" id="PS51864"/>
    </source>
</evidence>
<sequence>MRMTIILIFLLLAPSVSDGLPSSASNGLDKEKVLAIHRKFEDVESEIEGQLKLSPARERNLRAKLKAVIAFKRKQVHSEGDNIDEINRRSKLGKLLYQGDIMLTNRQAEEIISGIEHEETNRTKRQAFRDEKYPKTIWQDGVSFYFDWSSLSTEYANIFRKATQEWSKDTCIDFREDYLATDRIRVVAQSGCWSYVGRLGKEQPLSLGYGCGTVGIAVHEIGHALGLFHTQSRHDRDNYVYVNIDYIQPGWKSQFNKESTATNENYGVPYDYGSIMHYNARAASLYELQSLIPRDTRYAQTLGSPFLSFYDLLMVNKHYNCLNCDLKTSAKCEMGGFPHPRDCNRCICPSGFGGDLCNERPQVGCGATVDAKDSYQTLEINVGDKRYGDQDREDFMRCNYWIKAPEGSIIEVQIVRITNGLANDGCVYAGVEIKTHADLRLTGYRFCADEDAGVTLRSNYHIVPVMAYNRLYETEIVLKYRIVPGGRPMPTTPPTYTIESESGSGPDSGSGSGPGTDSDSGPKCKDDKKCSILMSVKDFCNSIFPERIKRRYCAKKCGFCQETGR</sequence>
<evidence type="ECO:0000259" key="17">
    <source>
        <dbReference type="PROSITE" id="PS01180"/>
    </source>
</evidence>
<dbReference type="Gene3D" id="3.40.390.10">
    <property type="entry name" value="Collagenase (Catalytic Domain)"/>
    <property type="match status" value="1"/>
</dbReference>
<dbReference type="PIRSF" id="PIRSF036365">
    <property type="entry name" value="Astacin_nematoda"/>
    <property type="match status" value="1"/>
</dbReference>
<dbReference type="EMBL" id="JAVFWL010000002">
    <property type="protein sequence ID" value="KAK6733624.1"/>
    <property type="molecule type" value="Genomic_DNA"/>
</dbReference>
<dbReference type="SUPFAM" id="SSF55486">
    <property type="entry name" value="Metalloproteases ('zincins'), catalytic domain"/>
    <property type="match status" value="1"/>
</dbReference>
<keyword evidence="9 14" id="KW-0482">Metalloprotease</keyword>
<comment type="caution">
    <text evidence="13">Lacks conserved residue(s) required for the propagation of feature annotation.</text>
</comment>
<dbReference type="CDD" id="cd04280">
    <property type="entry name" value="ZnMc_astacin_like"/>
    <property type="match status" value="1"/>
</dbReference>
<dbReference type="InterPro" id="IPR024079">
    <property type="entry name" value="MetalloPept_cat_dom_sf"/>
</dbReference>
<keyword evidence="10" id="KW-1015">Disulfide bond</keyword>
<feature type="domain" description="Peptidase M12A" evidence="18">
    <location>
        <begin position="126"/>
        <end position="322"/>
    </location>
</feature>
<evidence type="ECO:0000313" key="19">
    <source>
        <dbReference type="EMBL" id="KAK6733624.1"/>
    </source>
</evidence>
<feature type="domain" description="CUB" evidence="17">
    <location>
        <begin position="365"/>
        <end position="465"/>
    </location>
</feature>
<evidence type="ECO:0000256" key="1">
    <source>
        <dbReference type="ARBA" id="ARBA00004613"/>
    </source>
</evidence>
<reference evidence="19 20" key="1">
    <citation type="submission" date="2023-08" db="EMBL/GenBank/DDBJ databases">
        <title>A Necator americanus chromosomal reference genome.</title>
        <authorList>
            <person name="Ilik V."/>
            <person name="Petrzelkova K.J."/>
            <person name="Pardy F."/>
            <person name="Fuh T."/>
            <person name="Niatou-Singa F.S."/>
            <person name="Gouil Q."/>
            <person name="Baker L."/>
            <person name="Ritchie M.E."/>
            <person name="Jex A.R."/>
            <person name="Gazzola D."/>
            <person name="Li H."/>
            <person name="Toshio Fujiwara R."/>
            <person name="Zhan B."/>
            <person name="Aroian R.V."/>
            <person name="Pafco B."/>
            <person name="Schwarz E.M."/>
        </authorList>
    </citation>
    <scope>NUCLEOTIDE SEQUENCE [LARGE SCALE GENOMIC DNA]</scope>
    <source>
        <strain evidence="19 20">Aroian</strain>
        <tissue evidence="19">Whole animal</tissue>
    </source>
</reference>
<dbReference type="InterPro" id="IPR001506">
    <property type="entry name" value="Peptidase_M12A"/>
</dbReference>
<dbReference type="InterPro" id="IPR017050">
    <property type="entry name" value="Metallopeptidase_nem"/>
</dbReference>
<evidence type="ECO:0000256" key="14">
    <source>
        <dbReference type="PROSITE-ProRule" id="PRU01211"/>
    </source>
</evidence>
<accession>A0ABR1C526</accession>
<dbReference type="PROSITE" id="PS01180">
    <property type="entry name" value="CUB"/>
    <property type="match status" value="1"/>
</dbReference>
<evidence type="ECO:0000256" key="3">
    <source>
        <dbReference type="ARBA" id="ARBA00022536"/>
    </source>
</evidence>
<evidence type="ECO:0000313" key="20">
    <source>
        <dbReference type="Proteomes" id="UP001303046"/>
    </source>
</evidence>
<dbReference type="Proteomes" id="UP001303046">
    <property type="component" value="Unassembled WGS sequence"/>
</dbReference>